<keyword evidence="7" id="KW-0067">ATP-binding</keyword>
<dbReference type="GeneID" id="54482953"/>
<feature type="domain" description="SAICAR synthetase/ADE2 N-terminal" evidence="9">
    <location>
        <begin position="19"/>
        <end position="289"/>
    </location>
</feature>
<dbReference type="OrthoDB" id="9991235at2759"/>
<evidence type="ECO:0000256" key="8">
    <source>
        <dbReference type="ARBA" id="ARBA00030409"/>
    </source>
</evidence>
<dbReference type="PANTHER" id="PTHR43700:SF1">
    <property type="entry name" value="PHOSPHORIBOSYLAMINOIMIDAZOLE-SUCCINOCARBOXAMIDE SYNTHASE"/>
    <property type="match status" value="1"/>
</dbReference>
<dbReference type="NCBIfam" id="TIGR00081">
    <property type="entry name" value="purC"/>
    <property type="match status" value="1"/>
</dbReference>
<keyword evidence="4" id="KW-0436">Ligase</keyword>
<dbReference type="HAMAP" id="MF_00137">
    <property type="entry name" value="SAICAR_synth"/>
    <property type="match status" value="1"/>
</dbReference>
<dbReference type="PANTHER" id="PTHR43700">
    <property type="entry name" value="PHOSPHORIBOSYLAMINOIMIDAZOLE-SUCCINOCARBOXAMIDE SYNTHASE"/>
    <property type="match status" value="1"/>
</dbReference>
<dbReference type="Proteomes" id="UP000799437">
    <property type="component" value="Unassembled WGS sequence"/>
</dbReference>
<dbReference type="GO" id="GO:0005737">
    <property type="term" value="C:cytoplasm"/>
    <property type="evidence" value="ECO:0007669"/>
    <property type="project" value="TreeGrafter"/>
</dbReference>
<dbReference type="Pfam" id="PF01259">
    <property type="entry name" value="SAICAR_synt"/>
    <property type="match status" value="1"/>
</dbReference>
<sequence>MASNVPLVEIDLQGSLKRVASGKVRDLFEIDEHTLLFVASDRISAYDVIMRNGIPQKGALLTQMSSFWFSYLSRVEPSLQTHFLASDLPAAVTYKLSPDSVAMLSKRSMQVRRLKPFALESIVRGYITGSAWSEYKSRGTVHGIKVSGPGGAILREGDKFDKPIWTPSTKAELGDKDENIHPDQAKDIVGAEYAKAIEELSLALYTAAHEYALTKGIIIADTKFEFAAAPETSSAEPKIVLIDEVLTPDSSRFWPLSEYKPGGAQPSFDKQFLRDWLTSEGLKGKESVTMPDHVVRQTGEKYQEAFVKLTAE</sequence>
<evidence type="ECO:0000256" key="5">
    <source>
        <dbReference type="ARBA" id="ARBA00022741"/>
    </source>
</evidence>
<evidence type="ECO:0000259" key="9">
    <source>
        <dbReference type="Pfam" id="PF01259"/>
    </source>
</evidence>
<evidence type="ECO:0000256" key="2">
    <source>
        <dbReference type="ARBA" id="ARBA00012217"/>
    </source>
</evidence>
<reference evidence="10" key="1">
    <citation type="journal article" date="2020" name="Stud. Mycol.">
        <title>101 Dothideomycetes genomes: a test case for predicting lifestyles and emergence of pathogens.</title>
        <authorList>
            <person name="Haridas S."/>
            <person name="Albert R."/>
            <person name="Binder M."/>
            <person name="Bloem J."/>
            <person name="Labutti K."/>
            <person name="Salamov A."/>
            <person name="Andreopoulos B."/>
            <person name="Baker S."/>
            <person name="Barry K."/>
            <person name="Bills G."/>
            <person name="Bluhm B."/>
            <person name="Cannon C."/>
            <person name="Castanera R."/>
            <person name="Culley D."/>
            <person name="Daum C."/>
            <person name="Ezra D."/>
            <person name="Gonzalez J."/>
            <person name="Henrissat B."/>
            <person name="Kuo A."/>
            <person name="Liang C."/>
            <person name="Lipzen A."/>
            <person name="Lutzoni F."/>
            <person name="Magnuson J."/>
            <person name="Mondo S."/>
            <person name="Nolan M."/>
            <person name="Ohm R."/>
            <person name="Pangilinan J."/>
            <person name="Park H.-J."/>
            <person name="Ramirez L."/>
            <person name="Alfaro M."/>
            <person name="Sun H."/>
            <person name="Tritt A."/>
            <person name="Yoshinaga Y."/>
            <person name="Zwiers L.-H."/>
            <person name="Turgeon B."/>
            <person name="Goodwin S."/>
            <person name="Spatafora J."/>
            <person name="Crous P."/>
            <person name="Grigoriev I."/>
        </authorList>
    </citation>
    <scope>NUCLEOTIDE SEQUENCE</scope>
    <source>
        <strain evidence="10">CBS 121739</strain>
    </source>
</reference>
<evidence type="ECO:0000256" key="1">
    <source>
        <dbReference type="ARBA" id="ARBA00004672"/>
    </source>
</evidence>
<dbReference type="EC" id="6.3.2.6" evidence="2"/>
<evidence type="ECO:0000256" key="4">
    <source>
        <dbReference type="ARBA" id="ARBA00022598"/>
    </source>
</evidence>
<proteinExistence type="inferred from homology"/>
<dbReference type="Gene3D" id="3.30.470.20">
    <property type="entry name" value="ATP-grasp fold, B domain"/>
    <property type="match status" value="1"/>
</dbReference>
<dbReference type="Gene3D" id="3.30.200.20">
    <property type="entry name" value="Phosphorylase Kinase, domain 1"/>
    <property type="match status" value="1"/>
</dbReference>
<protein>
    <recommendedName>
        <fullName evidence="3">Phosphoribosylaminoimidazole-succinocarboxamide synthase</fullName>
        <ecNumber evidence="2">6.3.2.6</ecNumber>
    </recommendedName>
    <alternativeName>
        <fullName evidence="8">SAICAR synthetase</fullName>
    </alternativeName>
</protein>
<keyword evidence="11" id="KW-1185">Reference proteome</keyword>
<keyword evidence="5" id="KW-0547">Nucleotide-binding</keyword>
<evidence type="ECO:0000256" key="3">
    <source>
        <dbReference type="ARBA" id="ARBA00016460"/>
    </source>
</evidence>
<keyword evidence="6" id="KW-0658">Purine biosynthesis</keyword>
<dbReference type="CDD" id="cd01414">
    <property type="entry name" value="SAICAR_synt_Sc"/>
    <property type="match status" value="1"/>
</dbReference>
<evidence type="ECO:0000313" key="10">
    <source>
        <dbReference type="EMBL" id="KAF2757307.1"/>
    </source>
</evidence>
<dbReference type="SUPFAM" id="SSF56104">
    <property type="entry name" value="SAICAR synthase-like"/>
    <property type="match status" value="1"/>
</dbReference>
<dbReference type="RefSeq" id="XP_033599758.1">
    <property type="nucleotide sequence ID" value="XM_033741899.1"/>
</dbReference>
<dbReference type="GO" id="GO:0005524">
    <property type="term" value="F:ATP binding"/>
    <property type="evidence" value="ECO:0007669"/>
    <property type="project" value="UniProtKB-KW"/>
</dbReference>
<evidence type="ECO:0000313" key="11">
    <source>
        <dbReference type="Proteomes" id="UP000799437"/>
    </source>
</evidence>
<name>A0A6A6W6W3_9PEZI</name>
<dbReference type="AlphaFoldDB" id="A0A6A6W6W3"/>
<dbReference type="GO" id="GO:0004639">
    <property type="term" value="F:phosphoribosylaminoimidazolesuccinocarboxamide synthase activity"/>
    <property type="evidence" value="ECO:0007669"/>
    <property type="project" value="UniProtKB-EC"/>
</dbReference>
<organism evidence="10 11">
    <name type="scientific">Pseudovirgaria hyperparasitica</name>
    <dbReference type="NCBI Taxonomy" id="470096"/>
    <lineage>
        <taxon>Eukaryota</taxon>
        <taxon>Fungi</taxon>
        <taxon>Dikarya</taxon>
        <taxon>Ascomycota</taxon>
        <taxon>Pezizomycotina</taxon>
        <taxon>Dothideomycetes</taxon>
        <taxon>Dothideomycetes incertae sedis</taxon>
        <taxon>Acrospermales</taxon>
        <taxon>Acrospermaceae</taxon>
        <taxon>Pseudovirgaria</taxon>
    </lineage>
</organism>
<dbReference type="InterPro" id="IPR028923">
    <property type="entry name" value="SAICAR_synt/ADE2_N"/>
</dbReference>
<dbReference type="EMBL" id="ML996573">
    <property type="protein sequence ID" value="KAF2757307.1"/>
    <property type="molecule type" value="Genomic_DNA"/>
</dbReference>
<accession>A0A6A6W6W3</accession>
<comment type="pathway">
    <text evidence="1">Purine metabolism; IMP biosynthesis via de novo pathway; 5-amino-1-(5-phospho-D-ribosyl)imidazole-4-carboxamide from 5-amino-1-(5-phospho-D-ribosyl)imidazole-4-carboxylate: step 1/2.</text>
</comment>
<dbReference type="NCBIfam" id="NF010568">
    <property type="entry name" value="PRK13961.1"/>
    <property type="match status" value="1"/>
</dbReference>
<evidence type="ECO:0000256" key="7">
    <source>
        <dbReference type="ARBA" id="ARBA00022840"/>
    </source>
</evidence>
<dbReference type="GO" id="GO:0006189">
    <property type="term" value="P:'de novo' IMP biosynthetic process"/>
    <property type="evidence" value="ECO:0007669"/>
    <property type="project" value="UniProtKB-UniPathway"/>
</dbReference>
<gene>
    <name evidence="10" type="ORF">EJ05DRAFT_439880</name>
</gene>
<dbReference type="UniPathway" id="UPA00074">
    <property type="reaction ID" value="UER00131"/>
</dbReference>
<dbReference type="InterPro" id="IPR001636">
    <property type="entry name" value="SAICAR_synth"/>
</dbReference>
<evidence type="ECO:0000256" key="6">
    <source>
        <dbReference type="ARBA" id="ARBA00022755"/>
    </source>
</evidence>